<evidence type="ECO:0000256" key="4">
    <source>
        <dbReference type="ARBA" id="ARBA00023163"/>
    </source>
</evidence>
<accession>A0A3M2MBL2</accession>
<proteinExistence type="inferred from homology"/>
<feature type="domain" description="HTH lysR-type" evidence="5">
    <location>
        <begin position="1"/>
        <end position="58"/>
    </location>
</feature>
<dbReference type="PANTHER" id="PTHR30346">
    <property type="entry name" value="TRANSCRIPTIONAL DUAL REGULATOR HCAR-RELATED"/>
    <property type="match status" value="1"/>
</dbReference>
<dbReference type="InterPro" id="IPR036388">
    <property type="entry name" value="WH-like_DNA-bd_sf"/>
</dbReference>
<dbReference type="SUPFAM" id="SSF53850">
    <property type="entry name" value="Periplasmic binding protein-like II"/>
    <property type="match status" value="1"/>
</dbReference>
<dbReference type="Pfam" id="PF00126">
    <property type="entry name" value="HTH_1"/>
    <property type="match status" value="1"/>
</dbReference>
<dbReference type="FunFam" id="1.10.10.10:FF:000001">
    <property type="entry name" value="LysR family transcriptional regulator"/>
    <property type="match status" value="1"/>
</dbReference>
<evidence type="ECO:0000259" key="5">
    <source>
        <dbReference type="PROSITE" id="PS50931"/>
    </source>
</evidence>
<keyword evidence="2" id="KW-0805">Transcription regulation</keyword>
<sequence length="299" mass="31473">MELRQLEYFVAVAEELGFARAAERLHVVQPAVSKQIARLERELGVPLFDRSTRHVRITSAGERLLPEIRAVLAAAARVDRIAAGIASGADGVLRIGTSQGLGDRLDQVLDRLAAAAPRLRVRLSGAPLAERLAAVRGGALDAAFVRVLGDAPGLELLPLWTEPLVVVLPAAHPLAGHATLTIDQVAGLPVRLSAREVNPVLHELVTAAIAATGREPRFGPPFTNLQDTLAELAAGPATWTVLYEAATPQVPVGRVAYRRLAGPEPMTYLAVPPGPPSPAVRLLLDACADTVSPGEPTAS</sequence>
<keyword evidence="7" id="KW-1185">Reference proteome</keyword>
<protein>
    <submittedName>
        <fullName evidence="6">LysR family transcriptional regulator</fullName>
    </submittedName>
</protein>
<evidence type="ECO:0000256" key="1">
    <source>
        <dbReference type="ARBA" id="ARBA00009437"/>
    </source>
</evidence>
<dbReference type="PROSITE" id="PS50931">
    <property type="entry name" value="HTH_LYSR"/>
    <property type="match status" value="1"/>
</dbReference>
<dbReference type="Proteomes" id="UP000282674">
    <property type="component" value="Unassembled WGS sequence"/>
</dbReference>
<evidence type="ECO:0000256" key="3">
    <source>
        <dbReference type="ARBA" id="ARBA00023125"/>
    </source>
</evidence>
<dbReference type="Pfam" id="PF03466">
    <property type="entry name" value="LysR_substrate"/>
    <property type="match status" value="1"/>
</dbReference>
<dbReference type="CDD" id="cd08414">
    <property type="entry name" value="PBP2_LTTR_aromatics_like"/>
    <property type="match status" value="1"/>
</dbReference>
<evidence type="ECO:0000313" key="7">
    <source>
        <dbReference type="Proteomes" id="UP000282674"/>
    </source>
</evidence>
<dbReference type="GO" id="GO:0003700">
    <property type="term" value="F:DNA-binding transcription factor activity"/>
    <property type="evidence" value="ECO:0007669"/>
    <property type="project" value="InterPro"/>
</dbReference>
<dbReference type="InterPro" id="IPR036390">
    <property type="entry name" value="WH_DNA-bd_sf"/>
</dbReference>
<evidence type="ECO:0000313" key="6">
    <source>
        <dbReference type="EMBL" id="RMI46400.1"/>
    </source>
</evidence>
<comment type="similarity">
    <text evidence="1">Belongs to the LysR transcriptional regulatory family.</text>
</comment>
<dbReference type="SUPFAM" id="SSF46785">
    <property type="entry name" value="Winged helix' DNA-binding domain"/>
    <property type="match status" value="1"/>
</dbReference>
<organism evidence="6 7">
    <name type="scientific">Actinomadura harenae</name>
    <dbReference type="NCBI Taxonomy" id="2483351"/>
    <lineage>
        <taxon>Bacteria</taxon>
        <taxon>Bacillati</taxon>
        <taxon>Actinomycetota</taxon>
        <taxon>Actinomycetes</taxon>
        <taxon>Streptosporangiales</taxon>
        <taxon>Thermomonosporaceae</taxon>
        <taxon>Actinomadura</taxon>
    </lineage>
</organism>
<dbReference type="AlphaFoldDB" id="A0A3M2MBL2"/>
<comment type="caution">
    <text evidence="6">The sequence shown here is derived from an EMBL/GenBank/DDBJ whole genome shotgun (WGS) entry which is preliminary data.</text>
</comment>
<dbReference type="InterPro" id="IPR005119">
    <property type="entry name" value="LysR_subst-bd"/>
</dbReference>
<dbReference type="EMBL" id="RFFG01000009">
    <property type="protein sequence ID" value="RMI46400.1"/>
    <property type="molecule type" value="Genomic_DNA"/>
</dbReference>
<keyword evidence="4" id="KW-0804">Transcription</keyword>
<dbReference type="InterPro" id="IPR000847">
    <property type="entry name" value="LysR_HTH_N"/>
</dbReference>
<keyword evidence="3" id="KW-0238">DNA-binding</keyword>
<dbReference type="GO" id="GO:0003677">
    <property type="term" value="F:DNA binding"/>
    <property type="evidence" value="ECO:0007669"/>
    <property type="project" value="UniProtKB-KW"/>
</dbReference>
<dbReference type="OrthoDB" id="3176554at2"/>
<dbReference type="PANTHER" id="PTHR30346:SF0">
    <property type="entry name" value="HCA OPERON TRANSCRIPTIONAL ACTIVATOR HCAR"/>
    <property type="match status" value="1"/>
</dbReference>
<dbReference type="Gene3D" id="1.10.10.10">
    <property type="entry name" value="Winged helix-like DNA-binding domain superfamily/Winged helix DNA-binding domain"/>
    <property type="match status" value="1"/>
</dbReference>
<dbReference type="RefSeq" id="WP_122193582.1">
    <property type="nucleotide sequence ID" value="NZ_JBHSKC010000005.1"/>
</dbReference>
<dbReference type="Gene3D" id="3.40.190.10">
    <property type="entry name" value="Periplasmic binding protein-like II"/>
    <property type="match status" value="2"/>
</dbReference>
<gene>
    <name evidence="6" type="ORF">EBO15_07545</name>
</gene>
<reference evidence="6 7" key="1">
    <citation type="submission" date="2018-10" db="EMBL/GenBank/DDBJ databases">
        <title>Isolation from soil.</title>
        <authorList>
            <person name="Hu J."/>
        </authorList>
    </citation>
    <scope>NUCLEOTIDE SEQUENCE [LARGE SCALE GENOMIC DNA]</scope>
    <source>
        <strain evidence="6 7">NEAU-Ht49</strain>
    </source>
</reference>
<evidence type="ECO:0000256" key="2">
    <source>
        <dbReference type="ARBA" id="ARBA00023015"/>
    </source>
</evidence>
<dbReference type="PRINTS" id="PR00039">
    <property type="entry name" value="HTHLYSR"/>
</dbReference>
<name>A0A3M2MBL2_9ACTN</name>
<dbReference type="GO" id="GO:0032993">
    <property type="term" value="C:protein-DNA complex"/>
    <property type="evidence" value="ECO:0007669"/>
    <property type="project" value="TreeGrafter"/>
</dbReference>